<gene>
    <name evidence="2" type="ORF">GTHE00462_LOCUS26081</name>
</gene>
<feature type="compositionally biased region" description="Basic and acidic residues" evidence="1">
    <location>
        <begin position="956"/>
        <end position="968"/>
    </location>
</feature>
<feature type="compositionally biased region" description="Basic and acidic residues" evidence="1">
    <location>
        <begin position="307"/>
        <end position="324"/>
    </location>
</feature>
<dbReference type="GO" id="GO:0097729">
    <property type="term" value="C:9+2 motile cilium"/>
    <property type="evidence" value="ECO:0007669"/>
    <property type="project" value="TreeGrafter"/>
</dbReference>
<dbReference type="GO" id="GO:0044458">
    <property type="term" value="P:motile cilium assembly"/>
    <property type="evidence" value="ECO:0007669"/>
    <property type="project" value="TreeGrafter"/>
</dbReference>
<feature type="region of interest" description="Disordered" evidence="1">
    <location>
        <begin position="873"/>
        <end position="975"/>
    </location>
</feature>
<evidence type="ECO:0008006" key="3">
    <source>
        <dbReference type="Google" id="ProtNLM"/>
    </source>
</evidence>
<dbReference type="Pfam" id="PF24771">
    <property type="entry name" value="Ig_CFAP74_1st"/>
    <property type="match status" value="1"/>
</dbReference>
<sequence>MDVDGSWISTTSDALHGNLERTSRNPLVDDHVYTKVKRTKNFEARPAVIHFPGLEVGRFYEKSVRIVNVSRFTQRLHILPPQTHFFSFQYDKKGKISPGMSEKIFIQFSPNELRYYHDAIRIHCDGENLLVPLHAYPTISPSVPAPSVTLPPSSGKNELVFFPKQIDFGMCLLAQEHQRLLPVRSHVPLEFDFSIRIMSAHPDMQVEPQQGRVPPLGQVEVVLTYTPSRMVTAEMILEIQIEQFNFHPHRLSVIGSARPNARRQAALEDLTASLRGEGDFVELQELEQVDKPMRVGEGRVDVVRLHDETRSSEEMQRRGEKERTGGATQTSRKSPAEAEGNIEMKGVMIPADLRTRKATQYVLNQVTGKRSWKELKRQMEESGERIGGEEQLDPKSKALESIRWYETVRMQPGGFLDVEEEYGDSSQQIKEFKFTFELRMREGYDKAKDVKWFPAIGDEPTSQEEKEEVEARRSPFVLSSYLLAARSLLSTLSTSCSSVLCLKASQSSPLRPRPCLLWLTCRTCREQRRAEEMARKREALRRMAATEAREQVRVAHATEVVSCCAPTFDPYLNDAWTVRKEVTRNLLTQIHKVIIRNRVERRIAAINNKLDVMEGASGRLVDSILTAESLPPTSQGKRESGVGGGMTTEKFLVSLFPSYRPANFRDREPVPVRAAEVAEEWNFLLLKVPSTYKLMGYREEQREAISVYMPAEEEREPRTGAGAEEGIRGPRGSMAPSEEQPLLEMPGCCVEEPGGQKVCACRFFEPSNAPAIGRQKCFVYEAVEDHEETAIDFELRAFPRVVCDEDLKCHSSIPEKNRGKPLEAVLMGPVIEGAIVPEPEPPSMNTVRSYRGNFAPVLSSRWLAKNELPSFLTSPTPTFMYGPDAADQQSDHEEEEEEGGEEEGDSKPPPVTISPPTERSIRETFKLPANLRKDNETEGGEGEREGGGEEAEGEGNEGKEEAPEHKEGVQPVKIPLNARTMHEMEMEAEIRQARKECLALLPAELHKINQLIADPKKKIPVEPSIYQPSPLHWLNLPPREAVNSK</sequence>
<feature type="compositionally biased region" description="Basic and acidic residues" evidence="1">
    <location>
        <begin position="919"/>
        <end position="947"/>
    </location>
</feature>
<feature type="region of interest" description="Disordered" evidence="1">
    <location>
        <begin position="711"/>
        <end position="739"/>
    </location>
</feature>
<organism evidence="2">
    <name type="scientific">Guillardia theta</name>
    <name type="common">Cryptophyte</name>
    <name type="synonym">Cryptomonas phi</name>
    <dbReference type="NCBI Taxonomy" id="55529"/>
    <lineage>
        <taxon>Eukaryota</taxon>
        <taxon>Cryptophyceae</taxon>
        <taxon>Pyrenomonadales</taxon>
        <taxon>Geminigeraceae</taxon>
        <taxon>Guillardia</taxon>
    </lineage>
</organism>
<dbReference type="EMBL" id="HBKN01033495">
    <property type="protein sequence ID" value="CAE2319094.1"/>
    <property type="molecule type" value="Transcribed_RNA"/>
</dbReference>
<dbReference type="GO" id="GO:0003341">
    <property type="term" value="P:cilium movement"/>
    <property type="evidence" value="ECO:0007669"/>
    <property type="project" value="InterPro"/>
</dbReference>
<dbReference type="PANTHER" id="PTHR46500">
    <property type="entry name" value="CILIA- AND FLAGELLA-ASSOCIATED PROTEIN 221"/>
    <property type="match status" value="1"/>
</dbReference>
<feature type="region of interest" description="Disordered" evidence="1">
    <location>
        <begin position="307"/>
        <end position="338"/>
    </location>
</feature>
<dbReference type="AlphaFoldDB" id="A0A7S4P042"/>
<dbReference type="InterPro" id="IPR013783">
    <property type="entry name" value="Ig-like_fold"/>
</dbReference>
<evidence type="ECO:0000313" key="2">
    <source>
        <dbReference type="EMBL" id="CAE2319094.1"/>
    </source>
</evidence>
<dbReference type="Gene3D" id="2.60.40.10">
    <property type="entry name" value="Immunoglobulins"/>
    <property type="match status" value="2"/>
</dbReference>
<reference evidence="2" key="1">
    <citation type="submission" date="2021-01" db="EMBL/GenBank/DDBJ databases">
        <authorList>
            <person name="Corre E."/>
            <person name="Pelletier E."/>
            <person name="Niang G."/>
            <person name="Scheremetjew M."/>
            <person name="Finn R."/>
            <person name="Kale V."/>
            <person name="Holt S."/>
            <person name="Cochrane G."/>
            <person name="Meng A."/>
            <person name="Brown T."/>
            <person name="Cohen L."/>
        </authorList>
    </citation>
    <scope>NUCLEOTIDE SEQUENCE</scope>
    <source>
        <strain evidence="2">CCMP 2712</strain>
    </source>
</reference>
<protein>
    <recommendedName>
        <fullName evidence="3">Abnormal spindle-like microcephaly-associated protein ASH domain-containing protein</fullName>
    </recommendedName>
</protein>
<name>A0A7S4P042_GUITH</name>
<proteinExistence type="predicted"/>
<dbReference type="InterPro" id="IPR029676">
    <property type="entry name" value="CFAP221"/>
</dbReference>
<dbReference type="PANTHER" id="PTHR46500:SF1">
    <property type="entry name" value="CILIA- AND FLAGELLA-ASSOCIATED PROTEIN 221"/>
    <property type="match status" value="1"/>
</dbReference>
<accession>A0A7S4P042</accession>
<feature type="compositionally biased region" description="Acidic residues" evidence="1">
    <location>
        <begin position="892"/>
        <end position="904"/>
    </location>
</feature>
<evidence type="ECO:0000256" key="1">
    <source>
        <dbReference type="SAM" id="MobiDB-lite"/>
    </source>
</evidence>